<name>A0A6B1G5X0_9CHLR</name>
<reference evidence="2" key="1">
    <citation type="submission" date="2019-09" db="EMBL/GenBank/DDBJ databases">
        <title>Characterisation of the sponge microbiome using genome-centric metagenomics.</title>
        <authorList>
            <person name="Engelberts J.P."/>
            <person name="Robbins S.J."/>
            <person name="De Goeij J.M."/>
            <person name="Aranda M."/>
            <person name="Bell S.C."/>
            <person name="Webster N.S."/>
        </authorList>
    </citation>
    <scope>NUCLEOTIDE SEQUENCE</scope>
    <source>
        <strain evidence="2">SB0675_bin_29</strain>
    </source>
</reference>
<evidence type="ECO:0000313" key="2">
    <source>
        <dbReference type="EMBL" id="MYH63810.1"/>
    </source>
</evidence>
<feature type="transmembrane region" description="Helical" evidence="1">
    <location>
        <begin position="21"/>
        <end position="40"/>
    </location>
</feature>
<feature type="non-terminal residue" evidence="2">
    <location>
        <position position="95"/>
    </location>
</feature>
<proteinExistence type="predicted"/>
<protein>
    <submittedName>
        <fullName evidence="2">Uncharacterized protein</fullName>
    </submittedName>
</protein>
<dbReference type="AlphaFoldDB" id="A0A6B1G5X0"/>
<dbReference type="EMBL" id="VYDA01000682">
    <property type="protein sequence ID" value="MYH63810.1"/>
    <property type="molecule type" value="Genomic_DNA"/>
</dbReference>
<keyword evidence="1" id="KW-0472">Membrane</keyword>
<keyword evidence="1" id="KW-0812">Transmembrane</keyword>
<sequence>MRKILAVAFKELYVTFRDRNMILLMFATPLVLSTIIGMAFGGGGGDSGLPDFADITIAVVNLDEGVDLQETINLPDQFPNLGAGPTDPAALLPPL</sequence>
<gene>
    <name evidence="2" type="ORF">F4148_19360</name>
</gene>
<accession>A0A6B1G5X0</accession>
<evidence type="ECO:0000256" key="1">
    <source>
        <dbReference type="SAM" id="Phobius"/>
    </source>
</evidence>
<keyword evidence="1" id="KW-1133">Transmembrane helix</keyword>
<comment type="caution">
    <text evidence="2">The sequence shown here is derived from an EMBL/GenBank/DDBJ whole genome shotgun (WGS) entry which is preliminary data.</text>
</comment>
<organism evidence="2">
    <name type="scientific">Caldilineaceae bacterium SB0675_bin_29</name>
    <dbReference type="NCBI Taxonomy" id="2605266"/>
    <lineage>
        <taxon>Bacteria</taxon>
        <taxon>Bacillati</taxon>
        <taxon>Chloroflexota</taxon>
        <taxon>Caldilineae</taxon>
        <taxon>Caldilineales</taxon>
        <taxon>Caldilineaceae</taxon>
    </lineage>
</organism>